<accession>A0A075H7W2</accession>
<organism evidence="1">
    <name type="scientific">uncultured marine thaumarchaeote KM3_46_F12</name>
    <dbReference type="NCBI Taxonomy" id="1456160"/>
    <lineage>
        <taxon>Archaea</taxon>
        <taxon>Nitrososphaerota</taxon>
        <taxon>environmental samples</taxon>
    </lineage>
</organism>
<dbReference type="EMBL" id="KF900894">
    <property type="protein sequence ID" value="AIF10527.1"/>
    <property type="molecule type" value="Genomic_DNA"/>
</dbReference>
<dbReference type="AlphaFoldDB" id="A0A075H7W2"/>
<reference evidence="1" key="1">
    <citation type="journal article" date="2014" name="Genome Biol. Evol.">
        <title>Pangenome evidence for extensive interdomain horizontal transfer affecting lineage core and shell genes in uncultured planktonic thaumarchaeota and euryarchaeota.</title>
        <authorList>
            <person name="Deschamps P."/>
            <person name="Zivanovic Y."/>
            <person name="Moreira D."/>
            <person name="Rodriguez-Valera F."/>
            <person name="Lopez-Garcia P."/>
        </authorList>
    </citation>
    <scope>NUCLEOTIDE SEQUENCE</scope>
</reference>
<protein>
    <submittedName>
        <fullName evidence="1">Uncharacterized protein</fullName>
    </submittedName>
</protein>
<proteinExistence type="predicted"/>
<name>A0A075H7W2_9ARCH</name>
<evidence type="ECO:0000313" key="1">
    <source>
        <dbReference type="EMBL" id="AIF10527.1"/>
    </source>
</evidence>
<sequence>MGALIFYFSSGIQICIAMSDINSSNFPNVLNEIIKKSLFTPRQIEIILKYKDLSDSEFTITKGAYYRQVSQSREKLARLYYSFIVLRVLDILLADDIDVISRLTEQVSVIKDGDVFPEREHEILSVIERVVKQTTGM</sequence>